<proteinExistence type="predicted"/>
<dbReference type="Proteomes" id="UP000612808">
    <property type="component" value="Unassembled WGS sequence"/>
</dbReference>
<dbReference type="Pfam" id="PF01636">
    <property type="entry name" value="APH"/>
    <property type="match status" value="2"/>
</dbReference>
<protein>
    <recommendedName>
        <fullName evidence="1">Aminoglycoside phosphotransferase domain-containing protein</fullName>
    </recommendedName>
</protein>
<dbReference type="SUPFAM" id="SSF56112">
    <property type="entry name" value="Protein kinase-like (PK-like)"/>
    <property type="match status" value="1"/>
</dbReference>
<evidence type="ECO:0000313" key="2">
    <source>
        <dbReference type="EMBL" id="GID10835.1"/>
    </source>
</evidence>
<dbReference type="PANTHER" id="PTHR21310">
    <property type="entry name" value="AMINOGLYCOSIDE PHOSPHOTRANSFERASE-RELATED-RELATED"/>
    <property type="match status" value="1"/>
</dbReference>
<reference evidence="2" key="1">
    <citation type="submission" date="2021-01" db="EMBL/GenBank/DDBJ databases">
        <title>Whole genome shotgun sequence of Actinocatenispora rupis NBRC 107355.</title>
        <authorList>
            <person name="Komaki H."/>
            <person name="Tamura T."/>
        </authorList>
    </citation>
    <scope>NUCLEOTIDE SEQUENCE</scope>
    <source>
        <strain evidence="2">NBRC 107355</strain>
    </source>
</reference>
<name>A0A8J3NBI7_9ACTN</name>
<feature type="domain" description="Aminoglycoside phosphotransferase" evidence="1">
    <location>
        <begin position="134"/>
        <end position="206"/>
    </location>
</feature>
<evidence type="ECO:0000259" key="1">
    <source>
        <dbReference type="Pfam" id="PF01636"/>
    </source>
</evidence>
<dbReference type="PANTHER" id="PTHR21310:SF40">
    <property type="entry name" value="AMINOGLYCOSIDE PHOSPHOTRANSFERASE DOMAIN-CONTAINING PROTEIN-RELATED"/>
    <property type="match status" value="1"/>
</dbReference>
<dbReference type="RefSeq" id="WP_203656414.1">
    <property type="nucleotide sequence ID" value="NZ_BAAAZM010000004.1"/>
</dbReference>
<gene>
    <name evidence="2" type="ORF">Aru02nite_17240</name>
</gene>
<comment type="caution">
    <text evidence="2">The sequence shown here is derived from an EMBL/GenBank/DDBJ whole genome shotgun (WGS) entry which is preliminary data.</text>
</comment>
<dbReference type="EMBL" id="BOMB01000010">
    <property type="protein sequence ID" value="GID10835.1"/>
    <property type="molecule type" value="Genomic_DNA"/>
</dbReference>
<keyword evidence="3" id="KW-1185">Reference proteome</keyword>
<feature type="domain" description="Aminoglycoside phosphotransferase" evidence="1">
    <location>
        <begin position="35"/>
        <end position="125"/>
    </location>
</feature>
<sequence>MDVPGTVAAAAARFGVPAGELRVLPGATGDTWSAGPHVLRMVRPGRVAAELAAHTAAARVVPVPEVLDRYETAGSAALLLRRLPGVPAGDRTGLDPAAARRRGLACGRVHHLLSAVPAPPELPPAVAAPYAGDRLLHLDLHPFNVLVDEGAAVTGVLDWANAAAGHPDLDRARTAAILAGDPTARALAADPVAAALFAGWAEAAGFAALGPEARRWARDHLLADLAHRYSPAELADTAAALDAPPS</sequence>
<dbReference type="InterPro" id="IPR051678">
    <property type="entry name" value="AGP_Transferase"/>
</dbReference>
<organism evidence="2 3">
    <name type="scientific">Actinocatenispora rupis</name>
    <dbReference type="NCBI Taxonomy" id="519421"/>
    <lineage>
        <taxon>Bacteria</taxon>
        <taxon>Bacillati</taxon>
        <taxon>Actinomycetota</taxon>
        <taxon>Actinomycetes</taxon>
        <taxon>Micromonosporales</taxon>
        <taxon>Micromonosporaceae</taxon>
        <taxon>Actinocatenispora</taxon>
    </lineage>
</organism>
<dbReference type="InterPro" id="IPR002575">
    <property type="entry name" value="Aminoglycoside_PTrfase"/>
</dbReference>
<evidence type="ECO:0000313" key="3">
    <source>
        <dbReference type="Proteomes" id="UP000612808"/>
    </source>
</evidence>
<accession>A0A8J3NBI7</accession>
<dbReference type="Gene3D" id="3.90.1200.10">
    <property type="match status" value="1"/>
</dbReference>
<dbReference type="InterPro" id="IPR011009">
    <property type="entry name" value="Kinase-like_dom_sf"/>
</dbReference>
<dbReference type="AlphaFoldDB" id="A0A8J3NBI7"/>